<sequence>MGSDIARFVGDIPEHYDAGLGPVIFADYAEDLARRVEASNPALVLEIAAGTGILSRKLRDRLPASVRLTVTDLNAPMLDLAQSKFRPGEQVEFQTADAMLLPFRDNSFDVVACQFGVMFFPDKDRCNREVFRVLEPGGVYHFNTWGSHADNPFGRIAHEVVAGFFPDDPPQFYKVPFSCSDPEPIRASLAEAGFVDIKTEFVARRGVIRDAQAFARGLIYGNPAIAEIRARGGVDPDDIVDAIVAALHAAFGKDPARMPLKILVFQASKPE</sequence>
<keyword evidence="2" id="KW-0808">Transferase</keyword>
<keyword evidence="3" id="KW-1185">Reference proteome</keyword>
<reference evidence="2 3" key="1">
    <citation type="submission" date="2024-06" db="EMBL/GenBank/DDBJ databases">
        <title>Sorghum-associated microbial communities from plants grown in Nebraska, USA.</title>
        <authorList>
            <person name="Schachtman D."/>
        </authorList>
    </citation>
    <scope>NUCLEOTIDE SEQUENCE [LARGE SCALE GENOMIC DNA]</scope>
    <source>
        <strain evidence="2 3">3207</strain>
    </source>
</reference>
<dbReference type="Pfam" id="PF08241">
    <property type="entry name" value="Methyltransf_11"/>
    <property type="match status" value="1"/>
</dbReference>
<dbReference type="SUPFAM" id="SSF53335">
    <property type="entry name" value="S-adenosyl-L-methionine-dependent methyltransferases"/>
    <property type="match status" value="1"/>
</dbReference>
<dbReference type="Proteomes" id="UP001549321">
    <property type="component" value="Unassembled WGS sequence"/>
</dbReference>
<dbReference type="GO" id="GO:0008168">
    <property type="term" value="F:methyltransferase activity"/>
    <property type="evidence" value="ECO:0007669"/>
    <property type="project" value="UniProtKB-KW"/>
</dbReference>
<accession>A0ABV2QT18</accession>
<organism evidence="2 3">
    <name type="scientific">Kaistia defluvii</name>
    <dbReference type="NCBI Taxonomy" id="410841"/>
    <lineage>
        <taxon>Bacteria</taxon>
        <taxon>Pseudomonadati</taxon>
        <taxon>Pseudomonadota</taxon>
        <taxon>Alphaproteobacteria</taxon>
        <taxon>Hyphomicrobiales</taxon>
        <taxon>Kaistiaceae</taxon>
        <taxon>Kaistia</taxon>
    </lineage>
</organism>
<dbReference type="InterPro" id="IPR029063">
    <property type="entry name" value="SAM-dependent_MTases_sf"/>
</dbReference>
<keyword evidence="2" id="KW-0489">Methyltransferase</keyword>
<comment type="caution">
    <text evidence="2">The sequence shown here is derived from an EMBL/GenBank/DDBJ whole genome shotgun (WGS) entry which is preliminary data.</text>
</comment>
<dbReference type="GO" id="GO:0032259">
    <property type="term" value="P:methylation"/>
    <property type="evidence" value="ECO:0007669"/>
    <property type="project" value="UniProtKB-KW"/>
</dbReference>
<protein>
    <submittedName>
        <fullName evidence="2">SAM-dependent methyltransferase</fullName>
    </submittedName>
</protein>
<dbReference type="CDD" id="cd02440">
    <property type="entry name" value="AdoMet_MTases"/>
    <property type="match status" value="1"/>
</dbReference>
<dbReference type="EMBL" id="JBEPSM010000001">
    <property type="protein sequence ID" value="MET4632159.1"/>
    <property type="molecule type" value="Genomic_DNA"/>
</dbReference>
<dbReference type="PANTHER" id="PTHR43591">
    <property type="entry name" value="METHYLTRANSFERASE"/>
    <property type="match status" value="1"/>
</dbReference>
<dbReference type="RefSeq" id="WP_354547909.1">
    <property type="nucleotide sequence ID" value="NZ_JBEPSM010000001.1"/>
</dbReference>
<dbReference type="Gene3D" id="3.40.50.150">
    <property type="entry name" value="Vaccinia Virus protein VP39"/>
    <property type="match status" value="1"/>
</dbReference>
<name>A0ABV2QT18_9HYPH</name>
<feature type="domain" description="Methyltransferase type 11" evidence="1">
    <location>
        <begin position="45"/>
        <end position="140"/>
    </location>
</feature>
<evidence type="ECO:0000259" key="1">
    <source>
        <dbReference type="Pfam" id="PF08241"/>
    </source>
</evidence>
<proteinExistence type="predicted"/>
<dbReference type="InterPro" id="IPR013216">
    <property type="entry name" value="Methyltransf_11"/>
</dbReference>
<gene>
    <name evidence="2" type="ORF">ABIE08_000072</name>
</gene>
<evidence type="ECO:0000313" key="2">
    <source>
        <dbReference type="EMBL" id="MET4632159.1"/>
    </source>
</evidence>
<evidence type="ECO:0000313" key="3">
    <source>
        <dbReference type="Proteomes" id="UP001549321"/>
    </source>
</evidence>